<organism evidence="3 4">
    <name type="scientific">Strongylocentrotus purpuratus</name>
    <name type="common">Purple sea urchin</name>
    <dbReference type="NCBI Taxonomy" id="7668"/>
    <lineage>
        <taxon>Eukaryota</taxon>
        <taxon>Metazoa</taxon>
        <taxon>Echinodermata</taxon>
        <taxon>Eleutherozoa</taxon>
        <taxon>Echinozoa</taxon>
        <taxon>Echinoidea</taxon>
        <taxon>Euechinoidea</taxon>
        <taxon>Echinacea</taxon>
        <taxon>Camarodonta</taxon>
        <taxon>Echinidea</taxon>
        <taxon>Strongylocentrotidae</taxon>
        <taxon>Strongylocentrotus</taxon>
    </lineage>
</organism>
<evidence type="ECO:0000313" key="4">
    <source>
        <dbReference type="Proteomes" id="UP000007110"/>
    </source>
</evidence>
<reference evidence="3" key="2">
    <citation type="submission" date="2021-01" db="UniProtKB">
        <authorList>
            <consortium name="EnsemblMetazoa"/>
        </authorList>
    </citation>
    <scope>IDENTIFICATION</scope>
</reference>
<keyword evidence="1" id="KW-0175">Coiled coil</keyword>
<dbReference type="InParanoid" id="A0A7M7GHD7"/>
<protein>
    <submittedName>
        <fullName evidence="3">Uncharacterized protein</fullName>
    </submittedName>
</protein>
<accession>A0A7M7GHD7</accession>
<feature type="coiled-coil region" evidence="1">
    <location>
        <begin position="204"/>
        <end position="231"/>
    </location>
</feature>
<sequence length="363" mass="39978">MDHKHQFLESCQNPTSLNATTLDDELTLDDVFSDNETIAEAASGQGIPKTSTPAKKNAAGTDSPRMQGTRTPERRADVTESATRDVEAGGAEGGAKDEVNHQVYQVPEPVASISPIGLRYSSFHLASGAGDLRNPDIIPARSEAIEIPSAASSWSSELSSVLHSVSHIAEGHEKLSKGYHSHCVRSNTRHTKSVENMRSLRDSVSSHEEEMKAFQSIVAALKEDMRKLKAKDHYTYQKTSYHVIPYDDLKYEQASQILLSTDDNLRAELFLLGFGSGHGTHLSLKVTGDLPTRCHFEARVVNSSDDEETRKKSTDFEETSGAHIVEFPKLIEKDVVENEALGYKMKGMLKITLIVSWDEVITP</sequence>
<reference evidence="4" key="1">
    <citation type="submission" date="2015-02" db="EMBL/GenBank/DDBJ databases">
        <title>Genome sequencing for Strongylocentrotus purpuratus.</title>
        <authorList>
            <person name="Murali S."/>
            <person name="Liu Y."/>
            <person name="Vee V."/>
            <person name="English A."/>
            <person name="Wang M."/>
            <person name="Skinner E."/>
            <person name="Han Y."/>
            <person name="Muzny D.M."/>
            <person name="Worley K.C."/>
            <person name="Gibbs R.A."/>
        </authorList>
    </citation>
    <scope>NUCLEOTIDE SEQUENCE</scope>
</reference>
<keyword evidence="4" id="KW-1185">Reference proteome</keyword>
<dbReference type="RefSeq" id="XP_003729245.1">
    <property type="nucleotide sequence ID" value="XM_003729197.3"/>
</dbReference>
<evidence type="ECO:0000256" key="1">
    <source>
        <dbReference type="SAM" id="Coils"/>
    </source>
</evidence>
<evidence type="ECO:0000256" key="2">
    <source>
        <dbReference type="SAM" id="MobiDB-lite"/>
    </source>
</evidence>
<name>A0A7M7GHD7_STRPU</name>
<dbReference type="AlphaFoldDB" id="A0A7M7GHD7"/>
<evidence type="ECO:0000313" key="3">
    <source>
        <dbReference type="EnsemblMetazoa" id="XP_003729245"/>
    </source>
</evidence>
<feature type="compositionally biased region" description="Basic and acidic residues" evidence="2">
    <location>
        <begin position="71"/>
        <end position="87"/>
    </location>
</feature>
<proteinExistence type="predicted"/>
<dbReference type="GeneID" id="100888651"/>
<dbReference type="OrthoDB" id="10181620at2759"/>
<feature type="region of interest" description="Disordered" evidence="2">
    <location>
        <begin position="37"/>
        <end position="95"/>
    </location>
</feature>
<dbReference type="OMA" id="HQFLESC"/>
<dbReference type="EnsemblMetazoa" id="XM_003729197">
    <property type="protein sequence ID" value="XP_003729245"/>
    <property type="gene ID" value="LOC100888651"/>
</dbReference>
<dbReference type="Proteomes" id="UP000007110">
    <property type="component" value="Unassembled WGS sequence"/>
</dbReference>
<dbReference type="KEGG" id="spu:100888651"/>